<dbReference type="Pfam" id="PF01019">
    <property type="entry name" value="G_glu_transpept"/>
    <property type="match status" value="1"/>
</dbReference>
<evidence type="ECO:0000313" key="3">
    <source>
        <dbReference type="Proteomes" id="UP001244011"/>
    </source>
</evidence>
<protein>
    <submittedName>
        <fullName evidence="2">Gamma-glutamyltranspeptidase</fullName>
    </submittedName>
</protein>
<dbReference type="PRINTS" id="PR01210">
    <property type="entry name" value="GGTRANSPTASE"/>
</dbReference>
<dbReference type="PANTHER" id="PTHR43881">
    <property type="entry name" value="GAMMA-GLUTAMYLTRANSPEPTIDASE (AFU_ORTHOLOGUE AFUA_4G13580)"/>
    <property type="match status" value="1"/>
</dbReference>
<dbReference type="EMBL" id="MU839017">
    <property type="protein sequence ID" value="KAK1764981.1"/>
    <property type="molecule type" value="Genomic_DNA"/>
</dbReference>
<dbReference type="RefSeq" id="XP_060281194.1">
    <property type="nucleotide sequence ID" value="XM_060425261.1"/>
</dbReference>
<gene>
    <name evidence="2" type="ORF">QBC33DRAFT_476598</name>
</gene>
<keyword evidence="3" id="KW-1185">Reference proteome</keyword>
<dbReference type="AlphaFoldDB" id="A0AAJ0FDV9"/>
<evidence type="ECO:0000256" key="1">
    <source>
        <dbReference type="SAM" id="MobiDB-lite"/>
    </source>
</evidence>
<accession>A0AAJ0FDV9</accession>
<dbReference type="GeneID" id="85308448"/>
<feature type="region of interest" description="Disordered" evidence="1">
    <location>
        <begin position="599"/>
        <end position="618"/>
    </location>
</feature>
<organism evidence="2 3">
    <name type="scientific">Phialemonium atrogriseum</name>
    <dbReference type="NCBI Taxonomy" id="1093897"/>
    <lineage>
        <taxon>Eukaryota</taxon>
        <taxon>Fungi</taxon>
        <taxon>Dikarya</taxon>
        <taxon>Ascomycota</taxon>
        <taxon>Pezizomycotina</taxon>
        <taxon>Sordariomycetes</taxon>
        <taxon>Sordariomycetidae</taxon>
        <taxon>Cephalothecales</taxon>
        <taxon>Cephalothecaceae</taxon>
        <taxon>Phialemonium</taxon>
    </lineage>
</organism>
<dbReference type="Gene3D" id="3.60.20.40">
    <property type="match status" value="1"/>
</dbReference>
<reference evidence="2" key="1">
    <citation type="submission" date="2023-06" db="EMBL/GenBank/DDBJ databases">
        <title>Genome-scale phylogeny and comparative genomics of the fungal order Sordariales.</title>
        <authorList>
            <consortium name="Lawrence Berkeley National Laboratory"/>
            <person name="Hensen N."/>
            <person name="Bonometti L."/>
            <person name="Westerberg I."/>
            <person name="Brannstrom I.O."/>
            <person name="Guillou S."/>
            <person name="Cros-Aarteil S."/>
            <person name="Calhoun S."/>
            <person name="Haridas S."/>
            <person name="Kuo A."/>
            <person name="Mondo S."/>
            <person name="Pangilinan J."/>
            <person name="Riley R."/>
            <person name="Labutti K."/>
            <person name="Andreopoulos B."/>
            <person name="Lipzen A."/>
            <person name="Chen C."/>
            <person name="Yanf M."/>
            <person name="Daum C."/>
            <person name="Ng V."/>
            <person name="Clum A."/>
            <person name="Steindorff A."/>
            <person name="Ohm R."/>
            <person name="Martin F."/>
            <person name="Silar P."/>
            <person name="Natvig D."/>
            <person name="Lalanne C."/>
            <person name="Gautier V."/>
            <person name="Ament-Velasquez S.L."/>
            <person name="Kruys A."/>
            <person name="Hutchinson M.I."/>
            <person name="Powell A.J."/>
            <person name="Barry K."/>
            <person name="Miller A.N."/>
            <person name="Grigoriev I.V."/>
            <person name="Debuchy R."/>
            <person name="Gladieux P."/>
            <person name="Thoren M.H."/>
            <person name="Johannesson H."/>
        </authorList>
    </citation>
    <scope>NUCLEOTIDE SEQUENCE</scope>
    <source>
        <strain evidence="2">8032-3</strain>
    </source>
</reference>
<dbReference type="InterPro" id="IPR029055">
    <property type="entry name" value="Ntn_hydrolases_N"/>
</dbReference>
<dbReference type="PANTHER" id="PTHR43881:SF1">
    <property type="entry name" value="GAMMA-GLUTAMYLTRANSPEPTIDASE (AFU_ORTHOLOGUE AFUA_4G13580)"/>
    <property type="match status" value="1"/>
</dbReference>
<name>A0AAJ0FDV9_9PEZI</name>
<dbReference type="InterPro" id="IPR043138">
    <property type="entry name" value="GGT_lsub"/>
</dbReference>
<dbReference type="SUPFAM" id="SSF56235">
    <property type="entry name" value="N-terminal nucleophile aminohydrolases (Ntn hydrolases)"/>
    <property type="match status" value="1"/>
</dbReference>
<sequence length="618" mass="64637">MAPSAHGTYPSDDERFAIFPSRRSVVHGTKGVVSTTSPLATQAGLRILREGGNAADAAIAAAAVLNLVDPSMTGIGGDAFALYHDARPGGKVHALNGSGRSPAGLTLERGRASLGIPDGVEAGAGRGFPTTSVHSVTVPGAAAAWVDVVERFGSGRLSLGRVLAPAIEMAEEGVAVSELASYYWVQTEAELREKPNGVELLKPDPDAPGGFRAPRAGEFYKNPLLAKTFRLLAENGSKGFYEGSVAQAIVDVTASLGGYLTLDDLQRHGERGSEITEAIPIRLNSHLASFGDKADEANLEAGAIDLWEHPPNGQGIVAQMALGILQELIGQGKIAKFEPEEHNSARYLHAVIQALRIAFADGSWFITDPDSSPLSPLSLISSAYLSTRASLFDPTKATTPSAHGSPSSVHRTSDTVYLAATDAAGNACSLVNSVADTFGSRIVPRGTGLVLHSRGSGFHLDAGHPNALAPGKRPYNTIVPAMVTRAAGGDLHTVFGVMGGAMQPQGHVQVLLNMVMFGMNPQVALDAPRVCVGVTLPGKSTDPSKSVDNTVYLEEGISEEVGRELEGMGHEVKYVRGMARSLFGRGQVIRVHDDPVDGRRIHSAGSDLRGDGMAAPLV</sequence>
<evidence type="ECO:0000313" key="2">
    <source>
        <dbReference type="EMBL" id="KAK1764981.1"/>
    </source>
</evidence>
<dbReference type="InterPro" id="IPR052896">
    <property type="entry name" value="GGT-like_enzyme"/>
</dbReference>
<dbReference type="Proteomes" id="UP001244011">
    <property type="component" value="Unassembled WGS sequence"/>
</dbReference>
<dbReference type="Gene3D" id="1.10.246.130">
    <property type="match status" value="1"/>
</dbReference>
<proteinExistence type="predicted"/>
<comment type="caution">
    <text evidence="2">The sequence shown here is derived from an EMBL/GenBank/DDBJ whole genome shotgun (WGS) entry which is preliminary data.</text>
</comment>
<dbReference type="InterPro" id="IPR043137">
    <property type="entry name" value="GGT_ssub_C"/>
</dbReference>